<evidence type="ECO:0000313" key="1">
    <source>
        <dbReference type="EMBL" id="MCZ4520921.1"/>
    </source>
</evidence>
<reference evidence="1" key="1">
    <citation type="submission" date="2022-12" db="EMBL/GenBank/DDBJ databases">
        <authorList>
            <person name="Krivoruchko A.V."/>
            <person name="Elkin A."/>
        </authorList>
    </citation>
    <scope>NUCLEOTIDE SEQUENCE</scope>
    <source>
        <strain evidence="1">IEGM 1391</strain>
    </source>
</reference>
<evidence type="ECO:0008006" key="3">
    <source>
        <dbReference type="Google" id="ProtNLM"/>
    </source>
</evidence>
<name>A0ABT4MMF4_9NOCA</name>
<accession>A0ABT4MMF4</accession>
<dbReference type="RefSeq" id="WP_037148476.1">
    <property type="nucleotide sequence ID" value="NZ_JAPWIJ010000009.1"/>
</dbReference>
<keyword evidence="2" id="KW-1185">Reference proteome</keyword>
<organism evidence="1 2">
    <name type="scientific">Rhodococcus ruber</name>
    <dbReference type="NCBI Taxonomy" id="1830"/>
    <lineage>
        <taxon>Bacteria</taxon>
        <taxon>Bacillati</taxon>
        <taxon>Actinomycetota</taxon>
        <taxon>Actinomycetes</taxon>
        <taxon>Mycobacteriales</taxon>
        <taxon>Nocardiaceae</taxon>
        <taxon>Rhodococcus</taxon>
    </lineage>
</organism>
<protein>
    <recommendedName>
        <fullName evidence="3">DUF1330 domain-containing protein</fullName>
    </recommendedName>
</protein>
<comment type="caution">
    <text evidence="1">The sequence shown here is derived from an EMBL/GenBank/DDBJ whole genome shotgun (WGS) entry which is preliminary data.</text>
</comment>
<dbReference type="EMBL" id="JAPWIJ010000009">
    <property type="protein sequence ID" value="MCZ4520921.1"/>
    <property type="molecule type" value="Genomic_DNA"/>
</dbReference>
<dbReference type="Proteomes" id="UP001081071">
    <property type="component" value="Unassembled WGS sequence"/>
</dbReference>
<proteinExistence type="predicted"/>
<evidence type="ECO:0000313" key="2">
    <source>
        <dbReference type="Proteomes" id="UP001081071"/>
    </source>
</evidence>
<gene>
    <name evidence="1" type="ORF">O4220_20615</name>
</gene>
<sequence length="96" mass="10678">MNLKLCVLLWATAGQEEALTRYEDTVLDLIPKYGGEVVSRVRRVDPGDGPLEVQVIHLPDDSALQDYMVDPERLALAEVHRSAVAKTEIIHVDTIV</sequence>